<dbReference type="GO" id="GO:0003723">
    <property type="term" value="F:RNA binding"/>
    <property type="evidence" value="ECO:0007669"/>
    <property type="project" value="TreeGrafter"/>
</dbReference>
<dbReference type="GO" id="GO:0000463">
    <property type="term" value="P:maturation of LSU-rRNA from tricistronic rRNA transcript (SSU-rRNA, 5.8S rRNA, LSU-rRNA)"/>
    <property type="evidence" value="ECO:0007669"/>
    <property type="project" value="UniProtKB-UniRule"/>
</dbReference>
<feature type="compositionally biased region" description="Basic residues" evidence="5">
    <location>
        <begin position="592"/>
        <end position="608"/>
    </location>
</feature>
<dbReference type="PROSITE" id="PS50172">
    <property type="entry name" value="BRCT"/>
    <property type="match status" value="1"/>
</dbReference>
<accession>A0A7S1I7A5</accession>
<feature type="region of interest" description="Disordered" evidence="5">
    <location>
        <begin position="427"/>
        <end position="501"/>
    </location>
</feature>
<dbReference type="Pfam" id="PF06732">
    <property type="entry name" value="Pescadillo_N"/>
    <property type="match status" value="1"/>
</dbReference>
<keyword evidence="1 4" id="KW-0690">Ribosome biogenesis</keyword>
<keyword evidence="2 4" id="KW-0698">rRNA processing</keyword>
<dbReference type="PANTHER" id="PTHR12221:SF6">
    <property type="entry name" value="PESCADILLO HOMOLOG"/>
    <property type="match status" value="1"/>
</dbReference>
<dbReference type="SMART" id="SM00292">
    <property type="entry name" value="BRCT"/>
    <property type="match status" value="1"/>
</dbReference>
<reference evidence="7" key="1">
    <citation type="submission" date="2021-01" db="EMBL/GenBank/DDBJ databases">
        <authorList>
            <person name="Corre E."/>
            <person name="Pelletier E."/>
            <person name="Niang G."/>
            <person name="Scheremetjew M."/>
            <person name="Finn R."/>
            <person name="Kale V."/>
            <person name="Holt S."/>
            <person name="Cochrane G."/>
            <person name="Meng A."/>
            <person name="Brown T."/>
            <person name="Cohen L."/>
        </authorList>
    </citation>
    <scope>NUCLEOTIDE SEQUENCE</scope>
    <source>
        <strain evidence="7">NIES-381</strain>
    </source>
</reference>
<dbReference type="GO" id="GO:0070545">
    <property type="term" value="C:PeBoW complex"/>
    <property type="evidence" value="ECO:0007669"/>
    <property type="project" value="TreeGrafter"/>
</dbReference>
<evidence type="ECO:0000256" key="4">
    <source>
        <dbReference type="HAMAP-Rule" id="MF_03028"/>
    </source>
</evidence>
<dbReference type="GO" id="GO:0030687">
    <property type="term" value="C:preribosome, large subunit precursor"/>
    <property type="evidence" value="ECO:0007669"/>
    <property type="project" value="UniProtKB-UniRule"/>
</dbReference>
<sequence>MGNKRAKDVKAQKRSFARAFVTKAQACRKLNIRVRDFRRLCILKGIYPRHPKKIPEVNKKAGLKAGSTFYFNKDINWLMEDPILETFRQFHHYGKKLQRHIGRGDIAKAKNFKLHNKPEYSIVHCVKERYPTFLEAIRDMDDALSHVYLYSQLPAHIASKTTIEGHSYLTTGMSAKSKMLAKRFNDYVVRTKGLRKSFISVKGIYYQADVLGQTVTWLVPHHYTVSMPGEVDYHTMITFLEFYLVQLDFILFRLENDRRAEDAKKKTEEDADEDVVEDDTAEDFPISAEDQKLKEETEKIATLFKGFTFCINTEVPFKSFKFLIKAMGGYFTTDLTSPKITHHVFDRPTVKDPVPGRDYVQPQWVVDCLNCKHVLPVDQYAPGKDLPPHLSPFDDAAVADHEGRMYEPQRLKELQDIMDPTFRALAKPAEEEEDDEIDEDDEGSLSEADSLPDARMPDDGIVTDDDDDDEKEEGAGPGEESKAAKDTSAESAGKQKKDKAEYLKIAEQRKLKNEKEEKRMRSLLLSNKKRKLWEKVTRAHAKKDREVKQLDDKRKRIEAGEIRVEHKGYLVDLSRTKKGKNKRKKGPEAQAKKKALQKQKKALKKSAQ</sequence>
<evidence type="ECO:0000313" key="7">
    <source>
        <dbReference type="EMBL" id="CAD9003326.1"/>
    </source>
</evidence>
<dbReference type="PANTHER" id="PTHR12221">
    <property type="entry name" value="PESCADILLO - RELATED"/>
    <property type="match status" value="1"/>
</dbReference>
<dbReference type="InterPro" id="IPR001357">
    <property type="entry name" value="BRCT_dom"/>
</dbReference>
<keyword evidence="3 4" id="KW-0539">Nucleus</keyword>
<feature type="region of interest" description="Disordered" evidence="5">
    <location>
        <begin position="572"/>
        <end position="608"/>
    </location>
</feature>
<feature type="compositionally biased region" description="Basic and acidic residues" evidence="5">
    <location>
        <begin position="479"/>
        <end position="501"/>
    </location>
</feature>
<evidence type="ECO:0000259" key="6">
    <source>
        <dbReference type="PROSITE" id="PS50172"/>
    </source>
</evidence>
<organism evidence="7">
    <name type="scientific">Eutreptiella gymnastica</name>
    <dbReference type="NCBI Taxonomy" id="73025"/>
    <lineage>
        <taxon>Eukaryota</taxon>
        <taxon>Discoba</taxon>
        <taxon>Euglenozoa</taxon>
        <taxon>Euglenida</taxon>
        <taxon>Spirocuta</taxon>
        <taxon>Euglenophyceae</taxon>
        <taxon>Eutreptiales</taxon>
        <taxon>Eutreptiaceae</taxon>
        <taxon>Eutreptiella</taxon>
    </lineage>
</organism>
<dbReference type="SUPFAM" id="SSF52113">
    <property type="entry name" value="BRCT domain"/>
    <property type="match status" value="1"/>
</dbReference>
<evidence type="ECO:0000256" key="3">
    <source>
        <dbReference type="ARBA" id="ARBA00023242"/>
    </source>
</evidence>
<gene>
    <name evidence="7" type="ORF">EGYM00392_LOCUS14410</name>
</gene>
<evidence type="ECO:0000256" key="5">
    <source>
        <dbReference type="SAM" id="MobiDB-lite"/>
    </source>
</evidence>
<dbReference type="GO" id="GO:0000466">
    <property type="term" value="P:maturation of 5.8S rRNA from tricistronic rRNA transcript (SSU-rRNA, 5.8S rRNA, LSU-rRNA)"/>
    <property type="evidence" value="ECO:0007669"/>
    <property type="project" value="UniProtKB-UniRule"/>
</dbReference>
<dbReference type="EMBL" id="HBGA01039693">
    <property type="protein sequence ID" value="CAD9003326.1"/>
    <property type="molecule type" value="Transcribed_RNA"/>
</dbReference>
<dbReference type="AlphaFoldDB" id="A0A7S1I7A5"/>
<feature type="compositionally biased region" description="Acidic residues" evidence="5">
    <location>
        <begin position="461"/>
        <end position="472"/>
    </location>
</feature>
<protein>
    <recommendedName>
        <fullName evidence="4">Pescadillo homolog</fullName>
    </recommendedName>
</protein>
<dbReference type="GO" id="GO:0005654">
    <property type="term" value="C:nucleoplasm"/>
    <property type="evidence" value="ECO:0007669"/>
    <property type="project" value="UniProtKB-SubCell"/>
</dbReference>
<feature type="domain" description="BRCT" evidence="6">
    <location>
        <begin position="299"/>
        <end position="382"/>
    </location>
</feature>
<proteinExistence type="inferred from homology"/>
<dbReference type="GO" id="GO:0043021">
    <property type="term" value="F:ribonucleoprotein complex binding"/>
    <property type="evidence" value="ECO:0007669"/>
    <property type="project" value="UniProtKB-UniRule"/>
</dbReference>
<comment type="similarity">
    <text evidence="4">Belongs to the pescadillo family.</text>
</comment>
<feature type="compositionally biased region" description="Acidic residues" evidence="5">
    <location>
        <begin position="430"/>
        <end position="444"/>
    </location>
</feature>
<dbReference type="Gene3D" id="3.40.50.10190">
    <property type="entry name" value="BRCT domain"/>
    <property type="match status" value="1"/>
</dbReference>
<comment type="subcellular location">
    <subcellularLocation>
        <location evidence="4">Nucleus</location>
        <location evidence="4">Nucleolus</location>
    </subcellularLocation>
    <subcellularLocation>
        <location evidence="4">Nucleus</location>
        <location evidence="4">Nucleoplasm</location>
    </subcellularLocation>
</comment>
<dbReference type="Pfam" id="PF16589">
    <property type="entry name" value="BRCT_2"/>
    <property type="match status" value="1"/>
</dbReference>
<dbReference type="InterPro" id="IPR010613">
    <property type="entry name" value="PES"/>
</dbReference>
<comment type="function">
    <text evidence="4">Required for maturation of ribosomal RNAs and formation of the large ribosomal subunit.</text>
</comment>
<dbReference type="InterPro" id="IPR036420">
    <property type="entry name" value="BRCT_dom_sf"/>
</dbReference>
<evidence type="ECO:0000256" key="1">
    <source>
        <dbReference type="ARBA" id="ARBA00022517"/>
    </source>
</evidence>
<evidence type="ECO:0000256" key="2">
    <source>
        <dbReference type="ARBA" id="ARBA00022552"/>
    </source>
</evidence>
<feature type="compositionally biased region" description="Basic residues" evidence="5">
    <location>
        <begin position="576"/>
        <end position="585"/>
    </location>
</feature>
<dbReference type="HAMAP" id="MF_03028">
    <property type="entry name" value="Pescadillo"/>
    <property type="match status" value="1"/>
</dbReference>
<name>A0A7S1I7A5_9EUGL</name>